<proteinExistence type="predicted"/>
<name>A0A7K1U0S1_9BACT</name>
<dbReference type="Proteomes" id="UP000461730">
    <property type="component" value="Unassembled WGS sequence"/>
</dbReference>
<keyword evidence="3" id="KW-1185">Reference proteome</keyword>
<dbReference type="SUPFAM" id="SSF52540">
    <property type="entry name" value="P-loop containing nucleoside triphosphate hydrolases"/>
    <property type="match status" value="1"/>
</dbReference>
<sequence length="361" mass="41382">MTREFDLKSIKSNADKSPKNYILHNEGLETAIQMAIWLGKPLLLTGAPGTGKTQLAYKIADMLYETTKGGNAECAPFLGKPFIFNTKTTSSATDLFYSYDAVRHFQKKYIDELDKQKQGATAHAYLKMNALGSAILQSIGSAQIIADPNLSDLQLLADFQKQVLPEPRSSVVLIDEIDKAPRDFPNDLLNEIEHMEFYISELMNKYVKMQESSNARVLIIMTSNFEKALPDAFLRRCLFYHIPYPEPPELIKIVESRITPYLEETYNRNDPGHKELYQHAEKNMTSLVEEFRRLKDLIKDKPPATAELLEWIKTLVARGLLKKELNFSKLEEDERRTLHFSLPALAKSENDLYRLKQEYPL</sequence>
<dbReference type="GO" id="GO:0016887">
    <property type="term" value="F:ATP hydrolysis activity"/>
    <property type="evidence" value="ECO:0007669"/>
    <property type="project" value="InterPro"/>
</dbReference>
<dbReference type="AlphaFoldDB" id="A0A7K1U0S1"/>
<accession>A0A7K1U0S1</accession>
<dbReference type="Gene3D" id="3.40.50.300">
    <property type="entry name" value="P-loop containing nucleotide triphosphate hydrolases"/>
    <property type="match status" value="1"/>
</dbReference>
<dbReference type="InterPro" id="IPR003593">
    <property type="entry name" value="AAA+_ATPase"/>
</dbReference>
<dbReference type="EMBL" id="WRXN01000002">
    <property type="protein sequence ID" value="MVT07943.1"/>
    <property type="molecule type" value="Genomic_DNA"/>
</dbReference>
<dbReference type="SMART" id="SM00382">
    <property type="entry name" value="AAA"/>
    <property type="match status" value="1"/>
</dbReference>
<comment type="caution">
    <text evidence="2">The sequence shown here is derived from an EMBL/GenBank/DDBJ whole genome shotgun (WGS) entry which is preliminary data.</text>
</comment>
<dbReference type="InterPro" id="IPR011704">
    <property type="entry name" value="ATPase_dyneun-rel_AAA"/>
</dbReference>
<dbReference type="InterPro" id="IPR027417">
    <property type="entry name" value="P-loop_NTPase"/>
</dbReference>
<evidence type="ECO:0000313" key="3">
    <source>
        <dbReference type="Proteomes" id="UP000461730"/>
    </source>
</evidence>
<dbReference type="Pfam" id="PF07728">
    <property type="entry name" value="AAA_5"/>
    <property type="match status" value="1"/>
</dbReference>
<evidence type="ECO:0000313" key="2">
    <source>
        <dbReference type="EMBL" id="MVT07943.1"/>
    </source>
</evidence>
<organism evidence="2 3">
    <name type="scientific">Chitinophaga tropicalis</name>
    <dbReference type="NCBI Taxonomy" id="2683588"/>
    <lineage>
        <taxon>Bacteria</taxon>
        <taxon>Pseudomonadati</taxon>
        <taxon>Bacteroidota</taxon>
        <taxon>Chitinophagia</taxon>
        <taxon>Chitinophagales</taxon>
        <taxon>Chitinophagaceae</taxon>
        <taxon>Chitinophaga</taxon>
    </lineage>
</organism>
<evidence type="ECO:0000259" key="1">
    <source>
        <dbReference type="SMART" id="SM00382"/>
    </source>
</evidence>
<reference evidence="2 3" key="1">
    <citation type="submission" date="2019-12" db="EMBL/GenBank/DDBJ databases">
        <title>Chitinophaga sp. strain ysch24 (GDMCC 1.1355), whole genome shotgun sequence.</title>
        <authorList>
            <person name="Zhang X."/>
        </authorList>
    </citation>
    <scope>NUCLEOTIDE SEQUENCE [LARGE SCALE GENOMIC DNA]</scope>
    <source>
        <strain evidence="3">ysch24</strain>
    </source>
</reference>
<feature type="domain" description="AAA+ ATPase" evidence="1">
    <location>
        <begin position="38"/>
        <end position="248"/>
    </location>
</feature>
<dbReference type="RefSeq" id="WP_157305365.1">
    <property type="nucleotide sequence ID" value="NZ_WRXN01000002.1"/>
</dbReference>
<dbReference type="GO" id="GO:0005524">
    <property type="term" value="F:ATP binding"/>
    <property type="evidence" value="ECO:0007669"/>
    <property type="project" value="InterPro"/>
</dbReference>
<protein>
    <submittedName>
        <fullName evidence="2">AAA family ATPase</fullName>
    </submittedName>
</protein>
<gene>
    <name evidence="2" type="ORF">GO493_06695</name>
</gene>